<proteinExistence type="predicted"/>
<evidence type="ECO:0000313" key="1">
    <source>
        <dbReference type="EMBL" id="MEY9314505.1"/>
    </source>
</evidence>
<evidence type="ECO:0000313" key="2">
    <source>
        <dbReference type="Proteomes" id="UP001565471"/>
    </source>
</evidence>
<gene>
    <name evidence="1" type="ORF">ABIF29_001304</name>
</gene>
<name>A0ABV4EUK7_BRAEL</name>
<dbReference type="Proteomes" id="UP001565471">
    <property type="component" value="Unassembled WGS sequence"/>
</dbReference>
<reference evidence="1 2" key="1">
    <citation type="submission" date="2024-07" db="EMBL/GenBank/DDBJ databases">
        <title>Genomic Encyclopedia of Type Strains, Phase V (KMG-V): Genome sequencing to study the core and pangenomes of soil and plant-associated prokaryotes.</title>
        <authorList>
            <person name="Whitman W."/>
        </authorList>
    </citation>
    <scope>NUCLEOTIDE SEQUENCE [LARGE SCALE GENOMIC DNA]</scope>
    <source>
        <strain evidence="1 2">USDA 415</strain>
    </source>
</reference>
<keyword evidence="2" id="KW-1185">Reference proteome</keyword>
<accession>A0ABV4EUK7</accession>
<dbReference type="EMBL" id="JBGBZA010000002">
    <property type="protein sequence ID" value="MEY9314505.1"/>
    <property type="molecule type" value="Genomic_DNA"/>
</dbReference>
<protein>
    <submittedName>
        <fullName evidence="1">Uncharacterized protein</fullName>
    </submittedName>
</protein>
<sequence>MIHLIGDTYRLVSIAVEMGARDLARQSRSDI</sequence>
<comment type="caution">
    <text evidence="1">The sequence shown here is derived from an EMBL/GenBank/DDBJ whole genome shotgun (WGS) entry which is preliminary data.</text>
</comment>
<organism evidence="1 2">
    <name type="scientific">Bradyrhizobium elkanii</name>
    <dbReference type="NCBI Taxonomy" id="29448"/>
    <lineage>
        <taxon>Bacteria</taxon>
        <taxon>Pseudomonadati</taxon>
        <taxon>Pseudomonadota</taxon>
        <taxon>Alphaproteobacteria</taxon>
        <taxon>Hyphomicrobiales</taxon>
        <taxon>Nitrobacteraceae</taxon>
        <taxon>Bradyrhizobium</taxon>
    </lineage>
</organism>